<keyword evidence="4" id="KW-0720">Serine protease</keyword>
<evidence type="ECO:0000256" key="2">
    <source>
        <dbReference type="ARBA" id="ARBA00022670"/>
    </source>
</evidence>
<dbReference type="InterPro" id="IPR001940">
    <property type="entry name" value="Peptidase_S1C"/>
</dbReference>
<accession>A0A383RIX8</accession>
<dbReference type="InterPro" id="IPR036034">
    <property type="entry name" value="PDZ_sf"/>
</dbReference>
<evidence type="ECO:0000256" key="1">
    <source>
        <dbReference type="ARBA" id="ARBA00010541"/>
    </source>
</evidence>
<keyword evidence="2 6" id="KW-0645">Protease</keyword>
<evidence type="ECO:0000313" key="6">
    <source>
        <dbReference type="EMBL" id="SYX86940.1"/>
    </source>
</evidence>
<gene>
    <name evidence="6" type="primary">htrC</name>
    <name evidence="6" type="ORF">PBLR_15366</name>
</gene>
<dbReference type="InterPro" id="IPR043504">
    <property type="entry name" value="Peptidase_S1_PA_chymotrypsin"/>
</dbReference>
<dbReference type="AlphaFoldDB" id="A0A383RIX8"/>
<dbReference type="PRINTS" id="PR00834">
    <property type="entry name" value="PROTEASES2C"/>
</dbReference>
<evidence type="ECO:0000259" key="5">
    <source>
        <dbReference type="Pfam" id="PF13180"/>
    </source>
</evidence>
<dbReference type="SUPFAM" id="SSF50156">
    <property type="entry name" value="PDZ domain-like"/>
    <property type="match status" value="1"/>
</dbReference>
<protein>
    <submittedName>
        <fullName evidence="6">Sporulation membrane serine protease</fullName>
        <ecNumber evidence="6">3.4.21.-</ecNumber>
    </submittedName>
</protein>
<dbReference type="InterPro" id="IPR001478">
    <property type="entry name" value="PDZ"/>
</dbReference>
<feature type="domain" description="PDZ" evidence="5">
    <location>
        <begin position="309"/>
        <end position="408"/>
    </location>
</feature>
<dbReference type="PANTHER" id="PTHR22939:SF129">
    <property type="entry name" value="SERINE PROTEASE HTRA2, MITOCHONDRIAL"/>
    <property type="match status" value="1"/>
</dbReference>
<sequence length="416" mass="45177">MSLFDDDFFSTKVSGKVKRRWQERETGTGWTLARTRTTQSGRRSSTVQVAIVSSVVSALSAVILYSWIVGTGSVTQPVTINRTGTVDPYERIVTVADKVGPAVVSIVNEQKRVAAETDDEKDTNLGSGVIIKRDDGKAFILTNEHVVQGADKLEVVLSNGQRKNAELIGKDRVMDIAVLLIDDAGVSTVAEIGDSRRLRLGETVVAIGNPLGLGGSLTAGIVSYTNRLIPVSLNQDGVYDWEQRVIQTDAAINEGNSGGALVNLQGQVIGINTMKIATTGVEGLGFAIPTNEVMTVVDEIMKTGKVIRPYLGVYTVDLTNPYAPITEEQRNDLKLPQDVKNGVIVLEAAGPAKKAGLKLNDVIVRFDNETIGQTRDLRKYLYEKKKVGDTMEVHFYREGKLMMTTVQLEDKPQQAG</sequence>
<dbReference type="GO" id="GO:0006508">
    <property type="term" value="P:proteolysis"/>
    <property type="evidence" value="ECO:0007669"/>
    <property type="project" value="UniProtKB-KW"/>
</dbReference>
<evidence type="ECO:0000256" key="3">
    <source>
        <dbReference type="ARBA" id="ARBA00022801"/>
    </source>
</evidence>
<evidence type="ECO:0000256" key="4">
    <source>
        <dbReference type="ARBA" id="ARBA00022825"/>
    </source>
</evidence>
<dbReference type="Pfam" id="PF13180">
    <property type="entry name" value="PDZ_2"/>
    <property type="match status" value="1"/>
</dbReference>
<dbReference type="EC" id="3.4.21.-" evidence="6"/>
<dbReference type="SUPFAM" id="SSF50494">
    <property type="entry name" value="Trypsin-like serine proteases"/>
    <property type="match status" value="1"/>
</dbReference>
<name>A0A383RIX8_PAEAL</name>
<dbReference type="Gene3D" id="2.30.42.10">
    <property type="match status" value="1"/>
</dbReference>
<dbReference type="EMBL" id="LS992241">
    <property type="protein sequence ID" value="SYX86940.1"/>
    <property type="molecule type" value="Genomic_DNA"/>
</dbReference>
<keyword evidence="3 6" id="KW-0378">Hydrolase</keyword>
<proteinExistence type="inferred from homology"/>
<dbReference type="GO" id="GO:0004252">
    <property type="term" value="F:serine-type endopeptidase activity"/>
    <property type="evidence" value="ECO:0007669"/>
    <property type="project" value="InterPro"/>
</dbReference>
<comment type="similarity">
    <text evidence="1">Belongs to the peptidase S1C family.</text>
</comment>
<dbReference type="Gene3D" id="2.40.10.10">
    <property type="entry name" value="Trypsin-like serine proteases"/>
    <property type="match status" value="2"/>
</dbReference>
<dbReference type="RefSeq" id="WP_138188719.1">
    <property type="nucleotide sequence ID" value="NZ_LS992241.1"/>
</dbReference>
<dbReference type="FunFam" id="2.40.10.10:FF:000001">
    <property type="entry name" value="Periplasmic serine protease DegS"/>
    <property type="match status" value="1"/>
</dbReference>
<dbReference type="Proteomes" id="UP000304148">
    <property type="component" value="Chromosome"/>
</dbReference>
<reference evidence="7" key="1">
    <citation type="submission" date="2018-08" db="EMBL/GenBank/DDBJ databases">
        <authorList>
            <person name="Chevrot R."/>
        </authorList>
    </citation>
    <scope>NUCLEOTIDE SEQUENCE [LARGE SCALE GENOMIC DNA]</scope>
</reference>
<organism evidence="6 7">
    <name type="scientific">Paenibacillus alvei</name>
    <name type="common">Bacillus alvei</name>
    <dbReference type="NCBI Taxonomy" id="44250"/>
    <lineage>
        <taxon>Bacteria</taxon>
        <taxon>Bacillati</taxon>
        <taxon>Bacillota</taxon>
        <taxon>Bacilli</taxon>
        <taxon>Bacillales</taxon>
        <taxon>Paenibacillaceae</taxon>
        <taxon>Paenibacillus</taxon>
    </lineage>
</organism>
<dbReference type="Pfam" id="PF13365">
    <property type="entry name" value="Trypsin_2"/>
    <property type="match status" value="1"/>
</dbReference>
<dbReference type="InterPro" id="IPR009003">
    <property type="entry name" value="Peptidase_S1_PA"/>
</dbReference>
<evidence type="ECO:0000313" key="7">
    <source>
        <dbReference type="Proteomes" id="UP000304148"/>
    </source>
</evidence>
<dbReference type="PANTHER" id="PTHR22939">
    <property type="entry name" value="SERINE PROTEASE FAMILY S1C HTRA-RELATED"/>
    <property type="match status" value="1"/>
</dbReference>